<organism evidence="8 9">
    <name type="scientific">Seminavis robusta</name>
    <dbReference type="NCBI Taxonomy" id="568900"/>
    <lineage>
        <taxon>Eukaryota</taxon>
        <taxon>Sar</taxon>
        <taxon>Stramenopiles</taxon>
        <taxon>Ochrophyta</taxon>
        <taxon>Bacillariophyta</taxon>
        <taxon>Bacillariophyceae</taxon>
        <taxon>Bacillariophycidae</taxon>
        <taxon>Naviculales</taxon>
        <taxon>Naviculaceae</taxon>
        <taxon>Seminavis</taxon>
    </lineage>
</organism>
<dbReference type="InterPro" id="IPR036291">
    <property type="entry name" value="NAD(P)-bd_dom_sf"/>
</dbReference>
<dbReference type="PANTHER" id="PTHR43765:SF2">
    <property type="entry name" value="2-DEHYDROPANTOATE 2-REDUCTASE"/>
    <property type="match status" value="1"/>
</dbReference>
<reference evidence="8" key="1">
    <citation type="submission" date="2020-06" db="EMBL/GenBank/DDBJ databases">
        <authorList>
            <consortium name="Plant Systems Biology data submission"/>
        </authorList>
    </citation>
    <scope>NUCLEOTIDE SEQUENCE</scope>
    <source>
        <strain evidence="8">D6</strain>
    </source>
</reference>
<dbReference type="InterPro" id="IPR013332">
    <property type="entry name" value="KPR_N"/>
</dbReference>
<dbReference type="NCBIfam" id="TIGR00745">
    <property type="entry name" value="apbA_panE"/>
    <property type="match status" value="1"/>
</dbReference>
<dbReference type="InterPro" id="IPR003710">
    <property type="entry name" value="ApbA"/>
</dbReference>
<dbReference type="GO" id="GO:0015940">
    <property type="term" value="P:pantothenate biosynthetic process"/>
    <property type="evidence" value="ECO:0007669"/>
    <property type="project" value="InterPro"/>
</dbReference>
<dbReference type="SUPFAM" id="SSF51735">
    <property type="entry name" value="NAD(P)-binding Rossmann-fold domains"/>
    <property type="match status" value="1"/>
</dbReference>
<dbReference type="GO" id="GO:0008677">
    <property type="term" value="F:2-dehydropantoate 2-reductase activity"/>
    <property type="evidence" value="ECO:0007669"/>
    <property type="project" value="UniProtKB-EC"/>
</dbReference>
<dbReference type="GO" id="GO:0050661">
    <property type="term" value="F:NADP binding"/>
    <property type="evidence" value="ECO:0007669"/>
    <property type="project" value="TreeGrafter"/>
</dbReference>
<evidence type="ECO:0000256" key="2">
    <source>
        <dbReference type="ARBA" id="ARBA00013014"/>
    </source>
</evidence>
<dbReference type="SUPFAM" id="SSF48179">
    <property type="entry name" value="6-phosphogluconate dehydrogenase C-terminal domain-like"/>
    <property type="match status" value="1"/>
</dbReference>
<dbReference type="PANTHER" id="PTHR43765">
    <property type="entry name" value="2-DEHYDROPANTOATE 2-REDUCTASE-RELATED"/>
    <property type="match status" value="1"/>
</dbReference>
<keyword evidence="3" id="KW-0521">NADP</keyword>
<name>A0A9N8DBH7_9STRA</name>
<evidence type="ECO:0000256" key="5">
    <source>
        <dbReference type="ARBA" id="ARBA00032024"/>
    </source>
</evidence>
<dbReference type="InterPro" id="IPR013752">
    <property type="entry name" value="KPA_reductase"/>
</dbReference>
<dbReference type="Pfam" id="PF02558">
    <property type="entry name" value="ApbA"/>
    <property type="match status" value="1"/>
</dbReference>
<dbReference type="GO" id="GO:0005737">
    <property type="term" value="C:cytoplasm"/>
    <property type="evidence" value="ECO:0007669"/>
    <property type="project" value="TreeGrafter"/>
</dbReference>
<dbReference type="Gene3D" id="3.40.50.720">
    <property type="entry name" value="NAD(P)-binding Rossmann-like Domain"/>
    <property type="match status" value="1"/>
</dbReference>
<dbReference type="EMBL" id="CAICTM010000024">
    <property type="protein sequence ID" value="CAB9497714.1"/>
    <property type="molecule type" value="Genomic_DNA"/>
</dbReference>
<proteinExistence type="inferred from homology"/>
<evidence type="ECO:0000259" key="6">
    <source>
        <dbReference type="Pfam" id="PF02558"/>
    </source>
</evidence>
<feature type="domain" description="Ketopantoate reductase C-terminal" evidence="7">
    <location>
        <begin position="261"/>
        <end position="385"/>
    </location>
</feature>
<dbReference type="OrthoDB" id="46571at2759"/>
<evidence type="ECO:0000259" key="7">
    <source>
        <dbReference type="Pfam" id="PF08546"/>
    </source>
</evidence>
<evidence type="ECO:0000256" key="1">
    <source>
        <dbReference type="ARBA" id="ARBA00007870"/>
    </source>
</evidence>
<sequence>MAAQVTGRFAASTTRISLSLPLAFIRHRARCHQRRETIWKSSLASPSDNQFGDDRLWILGSGSIGLFLAASIHMAHPQYPLSILLRDHHADNLIRKDHNEAHIKVLLEQPSSDCHKPRSAVPVPANLITSLHEDPAVTIRALVLSTKAFHAVSALQSIHTHLAADARIVVFCNGALAVRDELEKAFPSEIHWNTELSSITHGAYQNIKHRGSDRCYHVVHAGVGKIFLVHPHPGGDHDLLAPGMLNQAGLNCQVLASPQQMESILWYKLAANCVCNPITAIHQCTNGAMKDFVPDLDKVIADVVREVCEVQHAIASATGQSLQLDPLLVTTFVHQVIADNFENRTSMQQDVWHKRQTEIDFLNGYIVRAGDLHGIACPTNLELREQLLQLEANF</sequence>
<dbReference type="Proteomes" id="UP001153069">
    <property type="component" value="Unassembled WGS sequence"/>
</dbReference>
<keyword evidence="4" id="KW-0560">Oxidoreductase</keyword>
<dbReference type="InterPro" id="IPR050838">
    <property type="entry name" value="Ketopantoate_reductase"/>
</dbReference>
<keyword evidence="9" id="KW-1185">Reference proteome</keyword>
<evidence type="ECO:0000313" key="8">
    <source>
        <dbReference type="EMBL" id="CAB9497714.1"/>
    </source>
</evidence>
<comment type="similarity">
    <text evidence="1">Belongs to the ketopantoate reductase family.</text>
</comment>
<dbReference type="AlphaFoldDB" id="A0A9N8DBH7"/>
<gene>
    <name evidence="8" type="ORF">SEMRO_24_G016580.1</name>
</gene>
<protein>
    <recommendedName>
        <fullName evidence="2">2-dehydropantoate 2-reductase</fullName>
        <ecNumber evidence="2">1.1.1.169</ecNumber>
    </recommendedName>
    <alternativeName>
        <fullName evidence="5">Ketopantoate reductase</fullName>
    </alternativeName>
</protein>
<evidence type="ECO:0000256" key="4">
    <source>
        <dbReference type="ARBA" id="ARBA00023002"/>
    </source>
</evidence>
<comment type="caution">
    <text evidence="8">The sequence shown here is derived from an EMBL/GenBank/DDBJ whole genome shotgun (WGS) entry which is preliminary data.</text>
</comment>
<dbReference type="InterPro" id="IPR008927">
    <property type="entry name" value="6-PGluconate_DH-like_C_sf"/>
</dbReference>
<dbReference type="Pfam" id="PF08546">
    <property type="entry name" value="ApbA_C"/>
    <property type="match status" value="1"/>
</dbReference>
<accession>A0A9N8DBH7</accession>
<feature type="domain" description="Ketopantoate reductase N-terminal" evidence="6">
    <location>
        <begin position="58"/>
        <end position="215"/>
    </location>
</feature>
<dbReference type="InterPro" id="IPR013328">
    <property type="entry name" value="6PGD_dom2"/>
</dbReference>
<evidence type="ECO:0000256" key="3">
    <source>
        <dbReference type="ARBA" id="ARBA00022857"/>
    </source>
</evidence>
<evidence type="ECO:0000313" key="9">
    <source>
        <dbReference type="Proteomes" id="UP001153069"/>
    </source>
</evidence>
<dbReference type="Gene3D" id="1.10.1040.10">
    <property type="entry name" value="N-(1-d-carboxylethyl)-l-norvaline Dehydrogenase, domain 2"/>
    <property type="match status" value="1"/>
</dbReference>
<dbReference type="EC" id="1.1.1.169" evidence="2"/>